<keyword evidence="2" id="KW-1185">Reference proteome</keyword>
<dbReference type="Proteomes" id="UP000059847">
    <property type="component" value="Chromosome"/>
</dbReference>
<name>A0A0M4U4V0_9GAMM</name>
<evidence type="ECO:0000313" key="1">
    <source>
        <dbReference type="EMBL" id="ALF59781.1"/>
    </source>
</evidence>
<dbReference type="OrthoDB" id="5881059at2"/>
<evidence type="ECO:0008006" key="3">
    <source>
        <dbReference type="Google" id="ProtNLM"/>
    </source>
</evidence>
<evidence type="ECO:0000313" key="2">
    <source>
        <dbReference type="Proteomes" id="UP000059847"/>
    </source>
</evidence>
<dbReference type="STRING" id="45610.AOC03_06820"/>
<proteinExistence type="predicted"/>
<reference evidence="1 2" key="1">
    <citation type="submission" date="2015-09" db="EMBL/GenBank/DDBJ databases">
        <title>Complete genome of Psychrobacter urativorans R10.10B.</title>
        <authorList>
            <person name="See-Too W.S."/>
            <person name="Chan K.G."/>
        </authorList>
    </citation>
    <scope>NUCLEOTIDE SEQUENCE [LARGE SCALE GENOMIC DNA]</scope>
    <source>
        <strain evidence="1 2">R10.10B</strain>
    </source>
</reference>
<dbReference type="Pfam" id="PF09526">
    <property type="entry name" value="DUF2387"/>
    <property type="match status" value="1"/>
</dbReference>
<organism evidence="1 2">
    <name type="scientific">Psychrobacter urativorans</name>
    <dbReference type="NCBI Taxonomy" id="45610"/>
    <lineage>
        <taxon>Bacteria</taxon>
        <taxon>Pseudomonadati</taxon>
        <taxon>Pseudomonadota</taxon>
        <taxon>Gammaproteobacteria</taxon>
        <taxon>Moraxellales</taxon>
        <taxon>Moraxellaceae</taxon>
        <taxon>Psychrobacter</taxon>
    </lineage>
</organism>
<protein>
    <recommendedName>
        <fullName evidence="3">Metal-binding protein</fullName>
    </recommendedName>
</protein>
<dbReference type="EMBL" id="CP012678">
    <property type="protein sequence ID" value="ALF59781.1"/>
    <property type="molecule type" value="Genomic_DNA"/>
</dbReference>
<sequence>MRYQSERPKRQFLAGVRCPKCAAMDAVVQINIVSPAPDEYIECTQCGHTEHRPDPEAISAKNHLEDQLARDAMMTGTSGTVKFKN</sequence>
<dbReference type="InterPro" id="IPR012658">
    <property type="entry name" value="YheV"/>
</dbReference>
<dbReference type="AlphaFoldDB" id="A0A0M4U4V0"/>
<gene>
    <name evidence="1" type="ORF">AOC03_06820</name>
</gene>
<accession>A0A0M4U4V0</accession>
<dbReference type="KEGG" id="pur:AOC03_06820"/>
<dbReference type="RefSeq" id="WP_062534473.1">
    <property type="nucleotide sequence ID" value="NZ_CP012678.1"/>
</dbReference>